<evidence type="ECO:0000313" key="4">
    <source>
        <dbReference type="EMBL" id="TPV29736.1"/>
    </source>
</evidence>
<dbReference type="EMBL" id="VHIZ01000033">
    <property type="protein sequence ID" value="TPV29736.1"/>
    <property type="molecule type" value="Genomic_DNA"/>
</dbReference>
<dbReference type="PANTHER" id="PTHR43000">
    <property type="entry name" value="DTDP-D-GLUCOSE 4,6-DEHYDRATASE-RELATED"/>
    <property type="match status" value="1"/>
</dbReference>
<proteinExistence type="inferred from homology"/>
<gene>
    <name evidence="4" type="ORF">FJW00_06055</name>
</gene>
<comment type="caution">
    <text evidence="4">The sequence shown here is derived from an EMBL/GenBank/DDBJ whole genome shotgun (WGS) entry which is preliminary data.</text>
</comment>
<dbReference type="Gene3D" id="3.90.25.10">
    <property type="entry name" value="UDP-galactose 4-epimerase, domain 1"/>
    <property type="match status" value="1"/>
</dbReference>
<evidence type="ECO:0000259" key="3">
    <source>
        <dbReference type="Pfam" id="PF01370"/>
    </source>
</evidence>
<evidence type="ECO:0000256" key="2">
    <source>
        <dbReference type="ARBA" id="ARBA00007637"/>
    </source>
</evidence>
<dbReference type="SUPFAM" id="SSF51735">
    <property type="entry name" value="NAD(P)-binding Rossmann-fold domains"/>
    <property type="match status" value="1"/>
</dbReference>
<evidence type="ECO:0000256" key="1">
    <source>
        <dbReference type="ARBA" id="ARBA00005125"/>
    </source>
</evidence>
<organism evidence="4 5">
    <name type="scientific">Pantoea anthophila</name>
    <dbReference type="NCBI Taxonomy" id="470931"/>
    <lineage>
        <taxon>Bacteria</taxon>
        <taxon>Pseudomonadati</taxon>
        <taxon>Pseudomonadota</taxon>
        <taxon>Gammaproteobacteria</taxon>
        <taxon>Enterobacterales</taxon>
        <taxon>Erwiniaceae</taxon>
        <taxon>Pantoea</taxon>
    </lineage>
</organism>
<comment type="pathway">
    <text evidence="1">Bacterial outer membrane biogenesis; LPS O-antigen biosynthesis.</text>
</comment>
<evidence type="ECO:0000313" key="5">
    <source>
        <dbReference type="Proteomes" id="UP000316142"/>
    </source>
</evidence>
<keyword evidence="5" id="KW-1185">Reference proteome</keyword>
<reference evidence="4 5" key="1">
    <citation type="submission" date="2019-06" db="EMBL/GenBank/DDBJ databases">
        <title>Taxogenomics and systematics of the genus Pantoea.</title>
        <authorList>
            <person name="Tambong J.T."/>
        </authorList>
    </citation>
    <scope>NUCLEOTIDE SEQUENCE [LARGE SCALE GENOMIC DNA]</scope>
    <source>
        <strain evidence="4 5">LMG 2558</strain>
    </source>
</reference>
<dbReference type="Gene3D" id="3.40.50.720">
    <property type="entry name" value="NAD(P)-binding Rossmann-like Domain"/>
    <property type="match status" value="1"/>
</dbReference>
<dbReference type="Pfam" id="PF01370">
    <property type="entry name" value="Epimerase"/>
    <property type="match status" value="1"/>
</dbReference>
<name>A0ABY2ZAJ5_9GAMM</name>
<sequence length="313" mass="34394">MEVGKHFKEAGRVKKVLVLGANGFIGQNICRQLMADGYFVIAADKADSALHAFYSRYSQVDVIKCDFTSLISDVDAVIYLVSTLLPQPSNENVERDILENLVPVIHLLEAMKQSTTCKKIIFASSGGTIYGKHDDNIDEHSLLDPRCSYGIMKLTVEKYLSLYSDLYGLQSISLRLSNPYGPGQNINRPQGAVGIFLHKMLQNAPLEIWGDGSVVRDYVYIDDVATAFSAALSYSGHEKVFNIGSSTGTSLNELIDLLFELTSSKSIVTYSESRNVDVPSNILSVERAKNHLGWAPSVSLTEGLGRLTSLMRS</sequence>
<feature type="domain" description="NAD-dependent epimerase/dehydratase" evidence="3">
    <location>
        <begin position="16"/>
        <end position="244"/>
    </location>
</feature>
<protein>
    <submittedName>
        <fullName evidence="4">NAD-dependent epimerase/dehydratase family protein</fullName>
    </submittedName>
</protein>
<comment type="similarity">
    <text evidence="2">Belongs to the NAD(P)-dependent epimerase/dehydratase family.</text>
</comment>
<dbReference type="PRINTS" id="PR01713">
    <property type="entry name" value="NUCEPIMERASE"/>
</dbReference>
<dbReference type="Proteomes" id="UP000316142">
    <property type="component" value="Unassembled WGS sequence"/>
</dbReference>
<dbReference type="InterPro" id="IPR036291">
    <property type="entry name" value="NAD(P)-bd_dom_sf"/>
</dbReference>
<accession>A0ABY2ZAJ5</accession>
<dbReference type="InterPro" id="IPR001509">
    <property type="entry name" value="Epimerase_deHydtase"/>
</dbReference>